<proteinExistence type="predicted"/>
<feature type="signal peptide" evidence="1">
    <location>
        <begin position="1"/>
        <end position="26"/>
    </location>
</feature>
<dbReference type="EMBL" id="NHRY01000263">
    <property type="protein sequence ID" value="PPQ27035.1"/>
    <property type="molecule type" value="Genomic_DNA"/>
</dbReference>
<keyword evidence="4" id="KW-1185">Reference proteome</keyword>
<evidence type="ECO:0000259" key="2">
    <source>
        <dbReference type="Pfam" id="PF07589"/>
    </source>
</evidence>
<feature type="chain" id="PRO_5018194270" description="Ice-binding protein C-terminal domain-containing protein" evidence="1">
    <location>
        <begin position="27"/>
        <end position="168"/>
    </location>
</feature>
<dbReference type="Pfam" id="PF07589">
    <property type="entry name" value="PEP-CTERM"/>
    <property type="match status" value="1"/>
</dbReference>
<sequence length="168" mass="17256">MTTFRSFVLVGAIASALTLSGTQAHASLLNFSWTDTNGDTASWTMDSNPTPISVNTGQSTEVAVNSGTSNLLATFSAVYFYIGTVGGGFSDPNATLNTAGEQVYTNTEAAPVFLVGSYAVGRADPNTDNLISNGTLTVTAAPEPASLALLAGSLIGLGVARRRMAIRD</sequence>
<name>A0A2S6MXE6_RHOGL</name>
<dbReference type="InterPro" id="IPR013424">
    <property type="entry name" value="Ice-binding_C"/>
</dbReference>
<organism evidence="3 4">
    <name type="scientific">Rhodopila globiformis</name>
    <name type="common">Rhodopseudomonas globiformis</name>
    <dbReference type="NCBI Taxonomy" id="1071"/>
    <lineage>
        <taxon>Bacteria</taxon>
        <taxon>Pseudomonadati</taxon>
        <taxon>Pseudomonadota</taxon>
        <taxon>Alphaproteobacteria</taxon>
        <taxon>Acetobacterales</taxon>
        <taxon>Acetobacteraceae</taxon>
        <taxon>Rhodopila</taxon>
    </lineage>
</organism>
<accession>A0A2S6MXE6</accession>
<comment type="caution">
    <text evidence="3">The sequence shown here is derived from an EMBL/GenBank/DDBJ whole genome shotgun (WGS) entry which is preliminary data.</text>
</comment>
<evidence type="ECO:0000313" key="4">
    <source>
        <dbReference type="Proteomes" id="UP000239724"/>
    </source>
</evidence>
<protein>
    <recommendedName>
        <fullName evidence="2">Ice-binding protein C-terminal domain-containing protein</fullName>
    </recommendedName>
</protein>
<evidence type="ECO:0000313" key="3">
    <source>
        <dbReference type="EMBL" id="PPQ27035.1"/>
    </source>
</evidence>
<reference evidence="3 4" key="1">
    <citation type="journal article" date="2018" name="Arch. Microbiol.">
        <title>New insights into the metabolic potential of the phototrophic purple bacterium Rhodopila globiformis DSM 161(T) from its draft genome sequence and evidence for a vanadium-dependent nitrogenase.</title>
        <authorList>
            <person name="Imhoff J.F."/>
            <person name="Rahn T."/>
            <person name="Kunzel S."/>
            <person name="Neulinger S.C."/>
        </authorList>
    </citation>
    <scope>NUCLEOTIDE SEQUENCE [LARGE SCALE GENOMIC DNA]</scope>
    <source>
        <strain evidence="3 4">DSM 161</strain>
    </source>
</reference>
<dbReference type="NCBIfam" id="TIGR02595">
    <property type="entry name" value="PEP_CTERM"/>
    <property type="match status" value="1"/>
</dbReference>
<dbReference type="Proteomes" id="UP000239724">
    <property type="component" value="Unassembled WGS sequence"/>
</dbReference>
<dbReference type="RefSeq" id="WP_104522174.1">
    <property type="nucleotide sequence ID" value="NZ_NHRY01000263.1"/>
</dbReference>
<keyword evidence="1" id="KW-0732">Signal</keyword>
<gene>
    <name evidence="3" type="ORF">CCS01_28265</name>
</gene>
<evidence type="ECO:0000256" key="1">
    <source>
        <dbReference type="SAM" id="SignalP"/>
    </source>
</evidence>
<dbReference type="AlphaFoldDB" id="A0A2S6MXE6"/>
<feature type="domain" description="Ice-binding protein C-terminal" evidence="2">
    <location>
        <begin position="140"/>
        <end position="162"/>
    </location>
</feature>